<keyword evidence="1" id="KW-0812">Transmembrane</keyword>
<dbReference type="AlphaFoldDB" id="A0A645BXL3"/>
<accession>A0A645BXL3</accession>
<keyword evidence="1" id="KW-1133">Transmembrane helix</keyword>
<reference evidence="2" key="1">
    <citation type="submission" date="2019-08" db="EMBL/GenBank/DDBJ databases">
        <authorList>
            <person name="Kucharzyk K."/>
            <person name="Murdoch R.W."/>
            <person name="Higgins S."/>
            <person name="Loffler F."/>
        </authorList>
    </citation>
    <scope>NUCLEOTIDE SEQUENCE</scope>
</reference>
<dbReference type="EMBL" id="VSSQ01022841">
    <property type="protein sequence ID" value="MPM69391.1"/>
    <property type="molecule type" value="Genomic_DNA"/>
</dbReference>
<comment type="caution">
    <text evidence="2">The sequence shown here is derived from an EMBL/GenBank/DDBJ whole genome shotgun (WGS) entry which is preliminary data.</text>
</comment>
<evidence type="ECO:0000313" key="2">
    <source>
        <dbReference type="EMBL" id="MPM69391.1"/>
    </source>
</evidence>
<sequence>MCISISTPLSEVNPTACFVSNTVETTPSTGDTALPTVGSIATPFPNIPSENTPSPTSSKDMALPSIGATIIELFATLSSFFSFFVSTTSKSAATSRLTPLSIKSSKFDFITVTLGPYITCIPLPFIITPAAPLDFSKDSLTLEESFTVTRSLVAQQSKSLKLSCPPKPFNIIADILSS</sequence>
<organism evidence="2">
    <name type="scientific">bioreactor metagenome</name>
    <dbReference type="NCBI Taxonomy" id="1076179"/>
    <lineage>
        <taxon>unclassified sequences</taxon>
        <taxon>metagenomes</taxon>
        <taxon>ecological metagenomes</taxon>
    </lineage>
</organism>
<proteinExistence type="predicted"/>
<evidence type="ECO:0000256" key="1">
    <source>
        <dbReference type="SAM" id="Phobius"/>
    </source>
</evidence>
<name>A0A645BXL3_9ZZZZ</name>
<keyword evidence="1" id="KW-0472">Membrane</keyword>
<feature type="transmembrane region" description="Helical" evidence="1">
    <location>
        <begin position="61"/>
        <end position="86"/>
    </location>
</feature>
<gene>
    <name evidence="2" type="ORF">SDC9_116336</name>
</gene>
<protein>
    <submittedName>
        <fullName evidence="2">Uncharacterized protein</fullName>
    </submittedName>
</protein>
<feature type="transmembrane region" description="Helical" evidence="1">
    <location>
        <begin position="107"/>
        <end position="127"/>
    </location>
</feature>